<evidence type="ECO:0000313" key="2">
    <source>
        <dbReference type="EMBL" id="PWZ01950.1"/>
    </source>
</evidence>
<dbReference type="PANTHER" id="PTHR47558">
    <property type="entry name" value="HISTONE DEACETYLASE HOS3"/>
    <property type="match status" value="1"/>
</dbReference>
<reference evidence="2 3" key="1">
    <citation type="journal article" date="2018" name="Mol. Biol. Evol.">
        <title>Broad Genomic Sampling Reveals a Smut Pathogenic Ancestry of the Fungal Clade Ustilaginomycotina.</title>
        <authorList>
            <person name="Kijpornyongpan T."/>
            <person name="Mondo S.J."/>
            <person name="Barry K."/>
            <person name="Sandor L."/>
            <person name="Lee J."/>
            <person name="Lipzen A."/>
            <person name="Pangilinan J."/>
            <person name="LaButti K."/>
            <person name="Hainaut M."/>
            <person name="Henrissat B."/>
            <person name="Grigoriev I.V."/>
            <person name="Spatafora J.W."/>
            <person name="Aime M.C."/>
        </authorList>
    </citation>
    <scope>NUCLEOTIDE SEQUENCE [LARGE SCALE GENOMIC DNA]</scope>
    <source>
        <strain evidence="2 3">MCA 3645</strain>
    </source>
</reference>
<dbReference type="PRINTS" id="PR01270">
    <property type="entry name" value="HDASUPER"/>
</dbReference>
<dbReference type="GO" id="GO:0010468">
    <property type="term" value="P:regulation of gene expression"/>
    <property type="evidence" value="ECO:0007669"/>
    <property type="project" value="UniProtKB-ARBA"/>
</dbReference>
<dbReference type="Proteomes" id="UP000246740">
    <property type="component" value="Unassembled WGS sequence"/>
</dbReference>
<dbReference type="InterPro" id="IPR053244">
    <property type="entry name" value="HDAC_HD_type_1"/>
</dbReference>
<dbReference type="PANTHER" id="PTHR47558:SF1">
    <property type="entry name" value="HISTONE DEACETYLASE HOS3"/>
    <property type="match status" value="1"/>
</dbReference>
<dbReference type="GO" id="GO:0005634">
    <property type="term" value="C:nucleus"/>
    <property type="evidence" value="ECO:0007669"/>
    <property type="project" value="TreeGrafter"/>
</dbReference>
<dbReference type="STRING" id="1882483.A0A317XVN2"/>
<dbReference type="InParanoid" id="A0A317XVN2"/>
<protein>
    <submittedName>
        <fullName evidence="2">Arginase/deacetylase</fullName>
    </submittedName>
</protein>
<sequence length="157" mass="17628">KRAFVLSRPPGHHCSGSTPQGFCWVNNAIVAAAHAYLTHSIDRVVILDIDLHHGNGTQSLAWRINSDANKHDEERAERITSLRHAALEPLRLFYGSIHDIESFPCEDGDPTLVKDASVCVEGAHGQWIWNIHLDHYSSEKDFAQLYQDKYVALFAKA</sequence>
<dbReference type="InterPro" id="IPR023696">
    <property type="entry name" value="Ureohydrolase_dom_sf"/>
</dbReference>
<dbReference type="InterPro" id="IPR000286">
    <property type="entry name" value="HDACs"/>
</dbReference>
<dbReference type="OrthoDB" id="5232919at2759"/>
<dbReference type="AlphaFoldDB" id="A0A317XVN2"/>
<name>A0A317XVN2_9BASI</name>
<organism evidence="2 3">
    <name type="scientific">Testicularia cyperi</name>
    <dbReference type="NCBI Taxonomy" id="1882483"/>
    <lineage>
        <taxon>Eukaryota</taxon>
        <taxon>Fungi</taxon>
        <taxon>Dikarya</taxon>
        <taxon>Basidiomycota</taxon>
        <taxon>Ustilaginomycotina</taxon>
        <taxon>Ustilaginomycetes</taxon>
        <taxon>Ustilaginales</taxon>
        <taxon>Anthracoideaceae</taxon>
        <taxon>Testicularia</taxon>
    </lineage>
</organism>
<feature type="non-terminal residue" evidence="2">
    <location>
        <position position="157"/>
    </location>
</feature>
<feature type="domain" description="Histone deacetylase" evidence="1">
    <location>
        <begin position="2"/>
        <end position="153"/>
    </location>
</feature>
<dbReference type="InterPro" id="IPR037138">
    <property type="entry name" value="His_deacetylse_dom_sf"/>
</dbReference>
<gene>
    <name evidence="2" type="ORF">BCV70DRAFT_149461</name>
</gene>
<keyword evidence="3" id="KW-1185">Reference proteome</keyword>
<dbReference type="InterPro" id="IPR023801">
    <property type="entry name" value="His_deacetylse_dom"/>
</dbReference>
<dbReference type="SUPFAM" id="SSF52768">
    <property type="entry name" value="Arginase/deacetylase"/>
    <property type="match status" value="1"/>
</dbReference>
<dbReference type="GO" id="GO:0004407">
    <property type="term" value="F:histone deacetylase activity"/>
    <property type="evidence" value="ECO:0007669"/>
    <property type="project" value="TreeGrafter"/>
</dbReference>
<feature type="non-terminal residue" evidence="2">
    <location>
        <position position="1"/>
    </location>
</feature>
<dbReference type="EMBL" id="KZ819189">
    <property type="protein sequence ID" value="PWZ01950.1"/>
    <property type="molecule type" value="Genomic_DNA"/>
</dbReference>
<evidence type="ECO:0000313" key="3">
    <source>
        <dbReference type="Proteomes" id="UP000246740"/>
    </source>
</evidence>
<accession>A0A317XVN2</accession>
<evidence type="ECO:0000259" key="1">
    <source>
        <dbReference type="Pfam" id="PF00850"/>
    </source>
</evidence>
<dbReference type="Gene3D" id="3.40.800.20">
    <property type="entry name" value="Histone deacetylase domain"/>
    <property type="match status" value="1"/>
</dbReference>
<dbReference type="Pfam" id="PF00850">
    <property type="entry name" value="Hist_deacetyl"/>
    <property type="match status" value="1"/>
</dbReference>
<proteinExistence type="predicted"/>